<dbReference type="Gene3D" id="2.40.170.10">
    <property type="entry name" value="Porin, LamB type"/>
    <property type="match status" value="1"/>
</dbReference>
<evidence type="ECO:0000256" key="1">
    <source>
        <dbReference type="ARBA" id="ARBA00004571"/>
    </source>
</evidence>
<evidence type="ECO:0000256" key="10">
    <source>
        <dbReference type="SAM" id="SignalP"/>
    </source>
</evidence>
<dbReference type="SUPFAM" id="SSF56935">
    <property type="entry name" value="Porins"/>
    <property type="match status" value="1"/>
</dbReference>
<accession>A0A9X3ECG2</accession>
<evidence type="ECO:0000256" key="4">
    <source>
        <dbReference type="ARBA" id="ARBA00022452"/>
    </source>
</evidence>
<sequence length="395" mass="41713">MKRLTMSPKILACAISAVAAMPVFAEPSTPDLDFYGYYRTNVGTSNEGGDQMCYKAAGARAKYRLGNECDNYYEAGVKGELFNQNGRTFRVQTMLGGSDTSESGIGLIQAAVMGDNVIDALPGATLWAGKLYYQRHAVAMNDFFYWNASGNAGAGIEKISLGSDAKLAVAWIENNSGAAGDVHNNNIDVRVSNIGIAGGALEVGATYAAPNLTDDQEAMGVADNNGSLISLEYGFAGNTDDAYNKVVLQFGNDGMAGSTGVNDNTMEGSSVRAIAFGLVDIADNLESEYNVLFDKVEDAAGNTTTWTSVGVRPVMHWNDVASTALEIGHDSVTSDTIADNKLTKITLAQQWAAGDGYWARPLVRAYVTHAKGGQIALGNGNTAGTSLGVQAEVWW</sequence>
<evidence type="ECO:0000256" key="6">
    <source>
        <dbReference type="ARBA" id="ARBA00023065"/>
    </source>
</evidence>
<keyword evidence="3" id="KW-0813">Transport</keyword>
<organism evidence="11 12">
    <name type="scientific">Parathalassolituus penaei</name>
    <dbReference type="NCBI Taxonomy" id="2997323"/>
    <lineage>
        <taxon>Bacteria</taxon>
        <taxon>Pseudomonadati</taxon>
        <taxon>Pseudomonadota</taxon>
        <taxon>Gammaproteobacteria</taxon>
        <taxon>Oceanospirillales</taxon>
        <taxon>Oceanospirillaceae</taxon>
        <taxon>Parathalassolituus</taxon>
    </lineage>
</organism>
<dbReference type="PANTHER" id="PTHR38762">
    <property type="entry name" value="CRYPTIC OUTER MEMBRANE PORIN BGLH-RELATED"/>
    <property type="match status" value="1"/>
</dbReference>
<evidence type="ECO:0000256" key="5">
    <source>
        <dbReference type="ARBA" id="ARBA00022692"/>
    </source>
</evidence>
<comment type="caution">
    <text evidence="11">The sequence shown here is derived from an EMBL/GenBank/DDBJ whole genome shotgun (WGS) entry which is preliminary data.</text>
</comment>
<dbReference type="InterPro" id="IPR050286">
    <property type="entry name" value="G_neg_Bact_CarbUptk_Porin"/>
</dbReference>
<keyword evidence="6" id="KW-0406">Ion transport</keyword>
<evidence type="ECO:0000256" key="7">
    <source>
        <dbReference type="ARBA" id="ARBA00023114"/>
    </source>
</evidence>
<dbReference type="Pfam" id="PF02264">
    <property type="entry name" value="LamB"/>
    <property type="match status" value="1"/>
</dbReference>
<comment type="subcellular location">
    <subcellularLocation>
        <location evidence="1">Cell outer membrane</location>
        <topology evidence="1">Multi-pass membrane protein</topology>
    </subcellularLocation>
</comment>
<name>A0A9X3ECG2_9GAMM</name>
<evidence type="ECO:0000313" key="12">
    <source>
        <dbReference type="Proteomes" id="UP001150830"/>
    </source>
</evidence>
<dbReference type="GO" id="GO:0006811">
    <property type="term" value="P:monoatomic ion transport"/>
    <property type="evidence" value="ECO:0007669"/>
    <property type="project" value="UniProtKB-KW"/>
</dbReference>
<keyword evidence="9" id="KW-0998">Cell outer membrane</keyword>
<keyword evidence="7" id="KW-0626">Porin</keyword>
<dbReference type="InterPro" id="IPR003192">
    <property type="entry name" value="Porin_LamB"/>
</dbReference>
<dbReference type="RefSeq" id="WP_283173255.1">
    <property type="nucleotide sequence ID" value="NZ_JAPNOA010000020.1"/>
</dbReference>
<feature type="signal peptide" evidence="10">
    <location>
        <begin position="1"/>
        <end position="25"/>
    </location>
</feature>
<dbReference type="GO" id="GO:0046930">
    <property type="term" value="C:pore complex"/>
    <property type="evidence" value="ECO:0007669"/>
    <property type="project" value="UniProtKB-KW"/>
</dbReference>
<evidence type="ECO:0000256" key="9">
    <source>
        <dbReference type="ARBA" id="ARBA00023237"/>
    </source>
</evidence>
<evidence type="ECO:0000256" key="8">
    <source>
        <dbReference type="ARBA" id="ARBA00023136"/>
    </source>
</evidence>
<keyword evidence="8" id="KW-0472">Membrane</keyword>
<dbReference type="PANTHER" id="PTHR38762:SF1">
    <property type="entry name" value="CRYPTIC OUTER MEMBRANE PORIN BGLH-RELATED"/>
    <property type="match status" value="1"/>
</dbReference>
<dbReference type="GO" id="GO:0015774">
    <property type="term" value="P:polysaccharide transport"/>
    <property type="evidence" value="ECO:0007669"/>
    <property type="project" value="TreeGrafter"/>
</dbReference>
<protein>
    <submittedName>
        <fullName evidence="11">Carbohydrate porin</fullName>
    </submittedName>
</protein>
<dbReference type="Proteomes" id="UP001150830">
    <property type="component" value="Unassembled WGS sequence"/>
</dbReference>
<dbReference type="InterPro" id="IPR036998">
    <property type="entry name" value="Porin_LamB_sf"/>
</dbReference>
<keyword evidence="4" id="KW-1134">Transmembrane beta strand</keyword>
<dbReference type="EMBL" id="JAPNOA010000020">
    <property type="protein sequence ID" value="MCY0965039.1"/>
    <property type="molecule type" value="Genomic_DNA"/>
</dbReference>
<evidence type="ECO:0000256" key="2">
    <source>
        <dbReference type="ARBA" id="ARBA00007055"/>
    </source>
</evidence>
<dbReference type="GO" id="GO:0015144">
    <property type="term" value="F:carbohydrate transmembrane transporter activity"/>
    <property type="evidence" value="ECO:0007669"/>
    <property type="project" value="TreeGrafter"/>
</dbReference>
<feature type="chain" id="PRO_5040746442" evidence="10">
    <location>
        <begin position="26"/>
        <end position="395"/>
    </location>
</feature>
<dbReference type="AlphaFoldDB" id="A0A9X3ECG2"/>
<proteinExistence type="inferred from homology"/>
<dbReference type="GO" id="GO:0009279">
    <property type="term" value="C:cell outer membrane"/>
    <property type="evidence" value="ECO:0007669"/>
    <property type="project" value="UniProtKB-SubCell"/>
</dbReference>
<keyword evidence="10" id="KW-0732">Signal</keyword>
<evidence type="ECO:0000256" key="3">
    <source>
        <dbReference type="ARBA" id="ARBA00022448"/>
    </source>
</evidence>
<evidence type="ECO:0000313" key="11">
    <source>
        <dbReference type="EMBL" id="MCY0965039.1"/>
    </source>
</evidence>
<reference evidence="11" key="1">
    <citation type="submission" date="2022-11" db="EMBL/GenBank/DDBJ databases">
        <title>Parathalassolutuus dongxingensis gen. nov., sp. nov., a novel member of family Oceanospirillaceae isolated from a coastal shrimp pond in Guangxi, China.</title>
        <authorList>
            <person name="Chen H."/>
        </authorList>
    </citation>
    <scope>NUCLEOTIDE SEQUENCE</scope>
    <source>
        <strain evidence="11">G-43</strain>
    </source>
</reference>
<keyword evidence="5" id="KW-0812">Transmembrane</keyword>
<comment type="similarity">
    <text evidence="2">Belongs to the porin LamB (TC 1.B.3) family.</text>
</comment>
<gene>
    <name evidence="11" type="ORF">OUO13_07555</name>
</gene>
<keyword evidence="12" id="KW-1185">Reference proteome</keyword>
<dbReference type="GO" id="GO:0015288">
    <property type="term" value="F:porin activity"/>
    <property type="evidence" value="ECO:0007669"/>
    <property type="project" value="UniProtKB-KW"/>
</dbReference>